<accession>A0A427YDD0</accession>
<dbReference type="SUPFAM" id="SSF55120">
    <property type="entry name" value="Pseudouridine synthase"/>
    <property type="match status" value="1"/>
</dbReference>
<dbReference type="InterPro" id="IPR020095">
    <property type="entry name" value="PsdUridine_synth_TruA_C"/>
</dbReference>
<reference evidence="7 8" key="1">
    <citation type="submission" date="2018-11" db="EMBL/GenBank/DDBJ databases">
        <title>Genome sequence of Saitozyma podzolica DSM 27192.</title>
        <authorList>
            <person name="Aliyu H."/>
            <person name="Gorte O."/>
            <person name="Ochsenreither K."/>
        </authorList>
    </citation>
    <scope>NUCLEOTIDE SEQUENCE [LARGE SCALE GENOMIC DNA]</scope>
    <source>
        <strain evidence="7 8">DSM 27192</strain>
    </source>
</reference>
<evidence type="ECO:0000256" key="2">
    <source>
        <dbReference type="ARBA" id="ARBA00022694"/>
    </source>
</evidence>
<protein>
    <recommendedName>
        <fullName evidence="4">tRNA pseudouridine synthase</fullName>
        <ecNumber evidence="4">5.4.99.12</ecNumber>
    </recommendedName>
</protein>
<proteinExistence type="inferred from homology"/>
<dbReference type="GO" id="GO:0005737">
    <property type="term" value="C:cytoplasm"/>
    <property type="evidence" value="ECO:0007669"/>
    <property type="project" value="TreeGrafter"/>
</dbReference>
<keyword evidence="2 4" id="KW-0819">tRNA processing</keyword>
<dbReference type="OrthoDB" id="25767at2759"/>
<dbReference type="AlphaFoldDB" id="A0A427YDD0"/>
<dbReference type="GO" id="GO:0160147">
    <property type="term" value="F:tRNA pseudouridine(38-40) synthase activity"/>
    <property type="evidence" value="ECO:0007669"/>
    <property type="project" value="UniProtKB-EC"/>
</dbReference>
<dbReference type="STRING" id="1890683.A0A427YDD0"/>
<evidence type="ECO:0000313" key="8">
    <source>
        <dbReference type="Proteomes" id="UP000279259"/>
    </source>
</evidence>
<dbReference type="InterPro" id="IPR020094">
    <property type="entry name" value="TruA/RsuA/RluB/E/F_N"/>
</dbReference>
<feature type="compositionally biased region" description="Basic and acidic residues" evidence="5">
    <location>
        <begin position="458"/>
        <end position="487"/>
    </location>
</feature>
<dbReference type="EC" id="5.4.99.12" evidence="4"/>
<dbReference type="GO" id="GO:0005634">
    <property type="term" value="C:nucleus"/>
    <property type="evidence" value="ECO:0007669"/>
    <property type="project" value="TreeGrafter"/>
</dbReference>
<feature type="region of interest" description="Disordered" evidence="5">
    <location>
        <begin position="454"/>
        <end position="487"/>
    </location>
</feature>
<name>A0A427YDD0_9TREE</name>
<dbReference type="Proteomes" id="UP000279259">
    <property type="component" value="Unassembled WGS sequence"/>
</dbReference>
<sequence length="487" mass="53025">MSTATIYSHLSREELVARLAALEPASDEQPQPKPPQPTAESSSSGAGAGVGVSASSSSGAGSSSKRIRKVKPAKPFNFASHPTRHIALLVAYHGWPYSGLAIQSDRTESDELIPTVEAELLKALEKTRLVEAGKGFEGCGYSRCGRTDRGVSGEGQVVDLWVRSNRKDADGGAELVSWRAPTEAKPTLEEVGEVSDEASVSASASASTSERPKKPLPPSPAIEFPYPRLLNVPTLQIRLPSPTRSVVPPLDLELMQQGADLLVGEHDFRNFCKLDGSKQIENHSRRVVKAYFEHVDGMIIFNLIGTAFLWHQVRHVIGVLFLVGSKLEQPSLVSSLLDVENYPSKPQYQMGDPLPLTLHECGYEPGLDWRYGGYDGTWSDLPPEQQESVRQHALGGSESLERDLESMRQEAEIRTWQIGGALRTLRSTLGSGQTATASTSTVYPTGGGQVVITGKYRPVLERPRGETPDEVNRKWREKGGKARKGLE</sequence>
<evidence type="ECO:0000256" key="3">
    <source>
        <dbReference type="ARBA" id="ARBA00023235"/>
    </source>
</evidence>
<feature type="compositionally biased region" description="Low complexity" evidence="5">
    <location>
        <begin position="41"/>
        <end position="64"/>
    </location>
</feature>
<evidence type="ECO:0000259" key="6">
    <source>
        <dbReference type="Pfam" id="PF01416"/>
    </source>
</evidence>
<organism evidence="7 8">
    <name type="scientific">Saitozyma podzolica</name>
    <dbReference type="NCBI Taxonomy" id="1890683"/>
    <lineage>
        <taxon>Eukaryota</taxon>
        <taxon>Fungi</taxon>
        <taxon>Dikarya</taxon>
        <taxon>Basidiomycota</taxon>
        <taxon>Agaricomycotina</taxon>
        <taxon>Tremellomycetes</taxon>
        <taxon>Tremellales</taxon>
        <taxon>Trimorphomycetaceae</taxon>
        <taxon>Saitozyma</taxon>
    </lineage>
</organism>
<dbReference type="EMBL" id="RSCD01000015">
    <property type="protein sequence ID" value="RSH89063.1"/>
    <property type="molecule type" value="Genomic_DNA"/>
</dbReference>
<keyword evidence="3 4" id="KW-0413">Isomerase</keyword>
<feature type="region of interest" description="Disordered" evidence="5">
    <location>
        <begin position="173"/>
        <end position="220"/>
    </location>
</feature>
<evidence type="ECO:0000256" key="4">
    <source>
        <dbReference type="RuleBase" id="RU003792"/>
    </source>
</evidence>
<feature type="compositionally biased region" description="Low complexity" evidence="5">
    <location>
        <begin position="197"/>
        <end position="209"/>
    </location>
</feature>
<evidence type="ECO:0000313" key="7">
    <source>
        <dbReference type="EMBL" id="RSH89063.1"/>
    </source>
</evidence>
<dbReference type="GO" id="GO:0003723">
    <property type="term" value="F:RNA binding"/>
    <property type="evidence" value="ECO:0007669"/>
    <property type="project" value="InterPro"/>
</dbReference>
<feature type="domain" description="Pseudouridine synthase I TruA alpha/beta" evidence="6">
    <location>
        <begin position="260"/>
        <end position="364"/>
    </location>
</feature>
<keyword evidence="8" id="KW-1185">Reference proteome</keyword>
<dbReference type="Pfam" id="PF01416">
    <property type="entry name" value="PseudoU_synth_1"/>
    <property type="match status" value="1"/>
</dbReference>
<gene>
    <name evidence="7" type="ORF">EHS25_002729</name>
</gene>
<dbReference type="Gene3D" id="3.30.70.660">
    <property type="entry name" value="Pseudouridine synthase I, catalytic domain, C-terminal subdomain"/>
    <property type="match status" value="1"/>
</dbReference>
<dbReference type="GO" id="GO:1990481">
    <property type="term" value="P:mRNA pseudouridine synthesis"/>
    <property type="evidence" value="ECO:0007669"/>
    <property type="project" value="TreeGrafter"/>
</dbReference>
<dbReference type="PANTHER" id="PTHR11142:SF5">
    <property type="entry name" value="TRNA PSEUDOURIDINE(38_39) SYNTHASE"/>
    <property type="match status" value="1"/>
</dbReference>
<feature type="region of interest" description="Disordered" evidence="5">
    <location>
        <begin position="20"/>
        <end position="68"/>
    </location>
</feature>
<evidence type="ECO:0000256" key="5">
    <source>
        <dbReference type="SAM" id="MobiDB-lite"/>
    </source>
</evidence>
<comment type="catalytic activity">
    <reaction evidence="4">
        <text>uridine(38/39/40) in tRNA = pseudouridine(38/39/40) in tRNA</text>
        <dbReference type="Rhea" id="RHEA:22376"/>
        <dbReference type="Rhea" id="RHEA-COMP:10085"/>
        <dbReference type="Rhea" id="RHEA-COMP:10087"/>
        <dbReference type="ChEBI" id="CHEBI:65314"/>
        <dbReference type="ChEBI" id="CHEBI:65315"/>
        <dbReference type="EC" id="5.4.99.12"/>
    </reaction>
</comment>
<dbReference type="InterPro" id="IPR020097">
    <property type="entry name" value="PsdUridine_synth_TruA_a/b_dom"/>
</dbReference>
<comment type="similarity">
    <text evidence="1 4">Belongs to the tRNA pseudouridine synthase TruA family.</text>
</comment>
<dbReference type="InterPro" id="IPR001406">
    <property type="entry name" value="PsdUridine_synth_TruA"/>
</dbReference>
<comment type="caution">
    <text evidence="7">The sequence shown here is derived from an EMBL/GenBank/DDBJ whole genome shotgun (WGS) entry which is preliminary data.</text>
</comment>
<dbReference type="InterPro" id="IPR020103">
    <property type="entry name" value="PsdUridine_synth_cat_dom_sf"/>
</dbReference>
<evidence type="ECO:0000256" key="1">
    <source>
        <dbReference type="ARBA" id="ARBA00009375"/>
    </source>
</evidence>
<dbReference type="Gene3D" id="3.30.70.580">
    <property type="entry name" value="Pseudouridine synthase I, catalytic domain, N-terminal subdomain"/>
    <property type="match status" value="1"/>
</dbReference>
<dbReference type="PANTHER" id="PTHR11142">
    <property type="entry name" value="PSEUDOURIDYLATE SYNTHASE"/>
    <property type="match status" value="1"/>
</dbReference>
<dbReference type="GO" id="GO:0031119">
    <property type="term" value="P:tRNA pseudouridine synthesis"/>
    <property type="evidence" value="ECO:0007669"/>
    <property type="project" value="TreeGrafter"/>
</dbReference>